<name>A0AAV5VTG6_9BILA</name>
<dbReference type="EMBL" id="BTSY01000004">
    <property type="protein sequence ID" value="GMT21598.1"/>
    <property type="molecule type" value="Genomic_DNA"/>
</dbReference>
<accession>A0AAV5VTG6</accession>
<dbReference type="Pfam" id="PF01674">
    <property type="entry name" value="Lipase_2"/>
    <property type="match status" value="1"/>
</dbReference>
<gene>
    <name evidence="2" type="ORF">PFISCL1PPCAC_12895</name>
</gene>
<dbReference type="InterPro" id="IPR002918">
    <property type="entry name" value="Lipase_EstA/Esterase_EstB"/>
</dbReference>
<evidence type="ECO:0000256" key="1">
    <source>
        <dbReference type="SAM" id="MobiDB-lite"/>
    </source>
</evidence>
<feature type="region of interest" description="Disordered" evidence="1">
    <location>
        <begin position="1"/>
        <end position="20"/>
    </location>
</feature>
<dbReference type="SUPFAM" id="SSF53474">
    <property type="entry name" value="alpha/beta-Hydrolases"/>
    <property type="match status" value="1"/>
</dbReference>
<feature type="non-terminal residue" evidence="2">
    <location>
        <position position="1"/>
    </location>
</feature>
<evidence type="ECO:0000313" key="3">
    <source>
        <dbReference type="Proteomes" id="UP001432322"/>
    </source>
</evidence>
<dbReference type="AlphaFoldDB" id="A0AAV5VTG6"/>
<proteinExistence type="predicted"/>
<evidence type="ECO:0008006" key="4">
    <source>
        <dbReference type="Google" id="ProtNLM"/>
    </source>
</evidence>
<dbReference type="InterPro" id="IPR029058">
    <property type="entry name" value="AB_hydrolase_fold"/>
</dbReference>
<keyword evidence="3" id="KW-1185">Reference proteome</keyword>
<reference evidence="2" key="1">
    <citation type="submission" date="2023-10" db="EMBL/GenBank/DDBJ databases">
        <title>Genome assembly of Pristionchus species.</title>
        <authorList>
            <person name="Yoshida K."/>
            <person name="Sommer R.J."/>
        </authorList>
    </citation>
    <scope>NUCLEOTIDE SEQUENCE</scope>
    <source>
        <strain evidence="2">RS5133</strain>
    </source>
</reference>
<comment type="caution">
    <text evidence="2">The sequence shown here is derived from an EMBL/GenBank/DDBJ whole genome shotgun (WGS) entry which is preliminary data.</text>
</comment>
<dbReference type="PANTHER" id="PTHR32015:SF5">
    <property type="entry name" value="LIPASE RELATED"/>
    <property type="match status" value="1"/>
</dbReference>
<evidence type="ECO:0000313" key="2">
    <source>
        <dbReference type="EMBL" id="GMT21598.1"/>
    </source>
</evidence>
<sequence length="276" mass="30185">RLDIAAGAFGGKHQASSRGGKHEPVLFVHGVSSRAGEMMKKAAGYFKTQGYHQSELYATTYENGGKGDKTSWTKYNMKCSSVKQVRAMMVAVHEYTKRKLDIVAFSLGVPIARKAILGGRCVDTNEQLGKPLTHIIDTFVGVAGPNEGVAPVVGGVPLAGCALFPLMPICNPQDGLYSGVCPIKSKFLVDIERKRKYEGKYIYTIGSTQDEIVGHQVCGKVTTRIPHQNGEKLYKNGMKHNQVSLYTTVLYQTCISGILQVLQNPVENGSRSRRYL</sequence>
<organism evidence="2 3">
    <name type="scientific">Pristionchus fissidentatus</name>
    <dbReference type="NCBI Taxonomy" id="1538716"/>
    <lineage>
        <taxon>Eukaryota</taxon>
        <taxon>Metazoa</taxon>
        <taxon>Ecdysozoa</taxon>
        <taxon>Nematoda</taxon>
        <taxon>Chromadorea</taxon>
        <taxon>Rhabditida</taxon>
        <taxon>Rhabditina</taxon>
        <taxon>Diplogasteromorpha</taxon>
        <taxon>Diplogasteroidea</taxon>
        <taxon>Neodiplogasteridae</taxon>
        <taxon>Pristionchus</taxon>
    </lineage>
</organism>
<dbReference type="GO" id="GO:0016042">
    <property type="term" value="P:lipid catabolic process"/>
    <property type="evidence" value="ECO:0007669"/>
    <property type="project" value="InterPro"/>
</dbReference>
<dbReference type="GO" id="GO:0016298">
    <property type="term" value="F:lipase activity"/>
    <property type="evidence" value="ECO:0007669"/>
    <property type="project" value="TreeGrafter"/>
</dbReference>
<protein>
    <recommendedName>
        <fullName evidence="4">Lipase</fullName>
    </recommendedName>
</protein>
<dbReference type="PANTHER" id="PTHR32015">
    <property type="entry name" value="FASTING INDUCED LIPASE"/>
    <property type="match status" value="1"/>
</dbReference>
<feature type="non-terminal residue" evidence="2">
    <location>
        <position position="276"/>
    </location>
</feature>
<dbReference type="Gene3D" id="3.40.50.1820">
    <property type="entry name" value="alpha/beta hydrolase"/>
    <property type="match status" value="1"/>
</dbReference>
<dbReference type="Proteomes" id="UP001432322">
    <property type="component" value="Unassembled WGS sequence"/>
</dbReference>